<reference evidence="2" key="1">
    <citation type="journal article" date="2015" name="Nature">
        <title>Complex archaea that bridge the gap between prokaryotes and eukaryotes.</title>
        <authorList>
            <person name="Spang A."/>
            <person name="Saw J.H."/>
            <person name="Jorgensen S.L."/>
            <person name="Zaremba-Niedzwiedzka K."/>
            <person name="Martijn J."/>
            <person name="Lind A.E."/>
            <person name="van Eijk R."/>
            <person name="Schleper C."/>
            <person name="Guy L."/>
            <person name="Ettema T.J."/>
        </authorList>
    </citation>
    <scope>NUCLEOTIDE SEQUENCE</scope>
</reference>
<organism evidence="2">
    <name type="scientific">marine sediment metagenome</name>
    <dbReference type="NCBI Taxonomy" id="412755"/>
    <lineage>
        <taxon>unclassified sequences</taxon>
        <taxon>metagenomes</taxon>
        <taxon>ecological metagenomes</taxon>
    </lineage>
</organism>
<dbReference type="AlphaFoldDB" id="A0A0F9KQC5"/>
<dbReference type="EMBL" id="LAZR01007615">
    <property type="protein sequence ID" value="KKM84098.1"/>
    <property type="molecule type" value="Genomic_DNA"/>
</dbReference>
<protein>
    <submittedName>
        <fullName evidence="2">Uncharacterized protein</fullName>
    </submittedName>
</protein>
<name>A0A0F9KQC5_9ZZZZ</name>
<comment type="caution">
    <text evidence="2">The sequence shown here is derived from an EMBL/GenBank/DDBJ whole genome shotgun (WGS) entry which is preliminary data.</text>
</comment>
<gene>
    <name evidence="2" type="ORF">LCGC14_1302680</name>
</gene>
<feature type="compositionally biased region" description="Pro residues" evidence="1">
    <location>
        <begin position="93"/>
        <end position="107"/>
    </location>
</feature>
<evidence type="ECO:0000313" key="2">
    <source>
        <dbReference type="EMBL" id="KKM84098.1"/>
    </source>
</evidence>
<accession>A0A0F9KQC5</accession>
<sequence>MAIIKQLKTMWGMFGTLREISDVLARPKKMLREAVSIGLPKWDPPPPAPPLPPDQEAVDRVMEVIGMGHVEEREAFNRVMGTWRKITTGAPRQPAPEETPPQLPPPARETGAQNEEGKS</sequence>
<proteinExistence type="predicted"/>
<feature type="region of interest" description="Disordered" evidence="1">
    <location>
        <begin position="84"/>
        <end position="119"/>
    </location>
</feature>
<evidence type="ECO:0000256" key="1">
    <source>
        <dbReference type="SAM" id="MobiDB-lite"/>
    </source>
</evidence>